<evidence type="ECO:0000313" key="1">
    <source>
        <dbReference type="EMBL" id="VEL36966.1"/>
    </source>
</evidence>
<accession>A0A448XHN5</accession>
<proteinExistence type="predicted"/>
<name>A0A448XHN5_9PLAT</name>
<dbReference type="EMBL" id="CAAALY010253643">
    <property type="protein sequence ID" value="VEL36966.1"/>
    <property type="molecule type" value="Genomic_DNA"/>
</dbReference>
<dbReference type="Proteomes" id="UP000784294">
    <property type="component" value="Unassembled WGS sequence"/>
</dbReference>
<comment type="caution">
    <text evidence="1">The sequence shown here is derived from an EMBL/GenBank/DDBJ whole genome shotgun (WGS) entry which is preliminary data.</text>
</comment>
<sequence>MTPEKKGEKDMWTCRTVLYRAFVLFSLGPCLNISGLPEDYILTANNTITTEPDIVEANLVIRVGKHHYKSDFNLGYRLVWRRSPG</sequence>
<protein>
    <submittedName>
        <fullName evidence="1">Uncharacterized protein</fullName>
    </submittedName>
</protein>
<evidence type="ECO:0000313" key="2">
    <source>
        <dbReference type="Proteomes" id="UP000784294"/>
    </source>
</evidence>
<reference evidence="1" key="1">
    <citation type="submission" date="2018-11" db="EMBL/GenBank/DDBJ databases">
        <authorList>
            <consortium name="Pathogen Informatics"/>
        </authorList>
    </citation>
    <scope>NUCLEOTIDE SEQUENCE</scope>
</reference>
<organism evidence="1 2">
    <name type="scientific">Protopolystoma xenopodis</name>
    <dbReference type="NCBI Taxonomy" id="117903"/>
    <lineage>
        <taxon>Eukaryota</taxon>
        <taxon>Metazoa</taxon>
        <taxon>Spiralia</taxon>
        <taxon>Lophotrochozoa</taxon>
        <taxon>Platyhelminthes</taxon>
        <taxon>Monogenea</taxon>
        <taxon>Polyopisthocotylea</taxon>
        <taxon>Polystomatidea</taxon>
        <taxon>Polystomatidae</taxon>
        <taxon>Protopolystoma</taxon>
    </lineage>
</organism>
<keyword evidence="2" id="KW-1185">Reference proteome</keyword>
<gene>
    <name evidence="1" type="ORF">PXEA_LOCUS30406</name>
</gene>
<dbReference type="AlphaFoldDB" id="A0A448XHN5"/>